<dbReference type="CDD" id="cd00009">
    <property type="entry name" value="AAA"/>
    <property type="match status" value="1"/>
</dbReference>
<dbReference type="EMBL" id="CP010802">
    <property type="protein sequence ID" value="ALC18248.1"/>
    <property type="molecule type" value="Genomic_DNA"/>
</dbReference>
<evidence type="ECO:0000313" key="2">
    <source>
        <dbReference type="EMBL" id="ALC18248.1"/>
    </source>
</evidence>
<name>A0A0M5INZ0_9BACT</name>
<dbReference type="Gene3D" id="3.40.50.300">
    <property type="entry name" value="P-loop containing nucleotide triphosphate hydrolases"/>
    <property type="match status" value="1"/>
</dbReference>
<dbReference type="InterPro" id="IPR027417">
    <property type="entry name" value="P-loop_NTPase"/>
</dbReference>
<accession>A0A0M5INZ0</accession>
<organism evidence="2 3">
    <name type="scientific">Desulfuromonas soudanensis</name>
    <dbReference type="NCBI Taxonomy" id="1603606"/>
    <lineage>
        <taxon>Bacteria</taxon>
        <taxon>Pseudomonadati</taxon>
        <taxon>Thermodesulfobacteriota</taxon>
        <taxon>Desulfuromonadia</taxon>
        <taxon>Desulfuromonadales</taxon>
        <taxon>Desulfuromonadaceae</taxon>
        <taxon>Desulfuromonas</taxon>
    </lineage>
</organism>
<protein>
    <submittedName>
        <fullName evidence="2">Putative ATPase, AAA+ superfamily</fullName>
    </submittedName>
</protein>
<dbReference type="PANTHER" id="PTHR42935">
    <property type="entry name" value="SLR0930 PROTEIN"/>
    <property type="match status" value="1"/>
</dbReference>
<dbReference type="SMART" id="SM00382">
    <property type="entry name" value="AAA"/>
    <property type="match status" value="1"/>
</dbReference>
<dbReference type="Proteomes" id="UP000057158">
    <property type="component" value="Chromosome"/>
</dbReference>
<dbReference type="InterPro" id="IPR008533">
    <property type="entry name" value="DUF815"/>
</dbReference>
<evidence type="ECO:0000313" key="3">
    <source>
        <dbReference type="Proteomes" id="UP000057158"/>
    </source>
</evidence>
<dbReference type="PANTHER" id="PTHR42935:SF1">
    <property type="entry name" value="SLR0930 PROTEIN"/>
    <property type="match status" value="1"/>
</dbReference>
<gene>
    <name evidence="2" type="ORF">DSOUD_3534</name>
</gene>
<dbReference type="PATRIC" id="fig|1603606.3.peg.3809"/>
<sequence>MNLKPELIGQMERVLTSLEQLLPRPVPRIDWGTCYAANLRRHSFTGTLEPIPAVSATTLDELLGIDEQKRLVENNTRQFLAGLPANNVLLWGTRGTGKSSLVRAILNAYAARGLRVIQVDKNDLVHLPDIFAAVAAQPYRFILLCDDLSFEPGELGYKMLKSALDGSVYAAPDNVLIYVTSNRRHLLPEYPTDNLGAKMVNNEIHHGEGIEEKISLSDRFGLWVPFHAFSQEHYLRVVRQCIETLGRRQGAIIPWTEELSLEAIAWSHDKSKRCGRTALQFASHWVGQTLLGD</sequence>
<dbReference type="AlphaFoldDB" id="A0A0M5INZ0"/>
<dbReference type="STRING" id="1603606.DSOUD_3534"/>
<reference evidence="2 3" key="1">
    <citation type="submission" date="2015-07" db="EMBL/GenBank/DDBJ databases">
        <title>Isolation and Genomic Characterization of a Novel Halophilic Metal-Reducing Deltaproteobacterium from the Deep Subsurface.</title>
        <authorList>
            <person name="Badalamenti J.P."/>
            <person name="Summers Z.M."/>
            <person name="Gralnick J.A."/>
            <person name="Bond D.R."/>
        </authorList>
    </citation>
    <scope>NUCLEOTIDE SEQUENCE [LARGE SCALE GENOMIC DNA]</scope>
    <source>
        <strain evidence="2 3">WTL</strain>
    </source>
</reference>
<feature type="domain" description="AAA+ ATPase" evidence="1">
    <location>
        <begin position="84"/>
        <end position="211"/>
    </location>
</feature>
<proteinExistence type="predicted"/>
<dbReference type="SUPFAM" id="SSF52540">
    <property type="entry name" value="P-loop containing nucleoside triphosphate hydrolases"/>
    <property type="match status" value="1"/>
</dbReference>
<dbReference type="Pfam" id="PF05673">
    <property type="entry name" value="DUF815"/>
    <property type="match status" value="1"/>
</dbReference>
<dbReference type="InterPro" id="IPR003593">
    <property type="entry name" value="AAA+_ATPase"/>
</dbReference>
<evidence type="ECO:0000259" key="1">
    <source>
        <dbReference type="SMART" id="SM00382"/>
    </source>
</evidence>
<dbReference type="KEGG" id="des:DSOUD_3534"/>
<keyword evidence="3" id="KW-1185">Reference proteome</keyword>